<evidence type="ECO:0000313" key="5">
    <source>
        <dbReference type="Proteomes" id="UP000315289"/>
    </source>
</evidence>
<keyword evidence="5" id="KW-1185">Reference proteome</keyword>
<dbReference type="InterPro" id="IPR051685">
    <property type="entry name" value="Ycf3/AcsC/BcsC/TPR_MFPF"/>
</dbReference>
<feature type="repeat" description="TPR" evidence="3">
    <location>
        <begin position="281"/>
        <end position="314"/>
    </location>
</feature>
<dbReference type="Proteomes" id="UP000315289">
    <property type="component" value="Unassembled WGS sequence"/>
</dbReference>
<dbReference type="AlphaFoldDB" id="A0A557SW19"/>
<dbReference type="InterPro" id="IPR011990">
    <property type="entry name" value="TPR-like_helical_dom_sf"/>
</dbReference>
<feature type="repeat" description="TPR" evidence="3">
    <location>
        <begin position="485"/>
        <end position="518"/>
    </location>
</feature>
<comment type="caution">
    <text evidence="4">The sequence shown here is derived from an EMBL/GenBank/DDBJ whole genome shotgun (WGS) entry which is preliminary data.</text>
</comment>
<feature type="repeat" description="TPR" evidence="3">
    <location>
        <begin position="417"/>
        <end position="450"/>
    </location>
</feature>
<protein>
    <submittedName>
        <fullName evidence="4">Uncharacterized protein</fullName>
    </submittedName>
</protein>
<feature type="repeat" description="TPR" evidence="3">
    <location>
        <begin position="315"/>
        <end position="348"/>
    </location>
</feature>
<evidence type="ECO:0000256" key="1">
    <source>
        <dbReference type="ARBA" id="ARBA00022737"/>
    </source>
</evidence>
<accession>A0A557SW19</accession>
<dbReference type="Pfam" id="PF00515">
    <property type="entry name" value="TPR_1"/>
    <property type="match status" value="1"/>
</dbReference>
<keyword evidence="1" id="KW-0677">Repeat</keyword>
<dbReference type="Gene3D" id="1.25.40.10">
    <property type="entry name" value="Tetratricopeptide repeat domain"/>
    <property type="match status" value="3"/>
</dbReference>
<organism evidence="4 5">
    <name type="scientific">Candidatus Nitrosocosmicus arcticus</name>
    <dbReference type="NCBI Taxonomy" id="2035267"/>
    <lineage>
        <taxon>Archaea</taxon>
        <taxon>Nitrososphaerota</taxon>
        <taxon>Nitrososphaeria</taxon>
        <taxon>Nitrososphaerales</taxon>
        <taxon>Nitrososphaeraceae</taxon>
        <taxon>Candidatus Nitrosocosmicus</taxon>
    </lineage>
</organism>
<dbReference type="SMART" id="SM00028">
    <property type="entry name" value="TPR"/>
    <property type="match status" value="7"/>
</dbReference>
<keyword evidence="2 3" id="KW-0802">TPR repeat</keyword>
<dbReference type="EMBL" id="VOAH01000006">
    <property type="protein sequence ID" value="TVP40795.1"/>
    <property type="molecule type" value="Genomic_DNA"/>
</dbReference>
<dbReference type="Pfam" id="PF13414">
    <property type="entry name" value="TPR_11"/>
    <property type="match status" value="1"/>
</dbReference>
<gene>
    <name evidence="4" type="ORF">NARC_60182</name>
</gene>
<dbReference type="PROSITE" id="PS50293">
    <property type="entry name" value="TPR_REGION"/>
    <property type="match status" value="4"/>
</dbReference>
<reference evidence="4 5" key="1">
    <citation type="journal article" date="2019" name="Front. Microbiol.">
        <title>Ammonia Oxidation by the Arctic Terrestrial Thaumarchaeote Candidatus Nitrosocosmicus arcticus Is Stimulated by Increasing Temperatures.</title>
        <authorList>
            <person name="Alves R.J.E."/>
            <person name="Kerou M."/>
            <person name="Zappe A."/>
            <person name="Bittner R."/>
            <person name="Abby S.S."/>
            <person name="Schmidt H.A."/>
            <person name="Pfeifer K."/>
            <person name="Schleper C."/>
        </authorList>
    </citation>
    <scope>NUCLEOTIDE SEQUENCE [LARGE SCALE GENOMIC DNA]</scope>
    <source>
        <strain evidence="4 5">Kfb</strain>
    </source>
</reference>
<sequence length="570" mass="63994">MVMKSKVIMLLWVLTAFSLSSILVIPGVLAQTDTLTDSDGLVYYSNPSNYIDKKVNFTGKILTLLPPSSGTLGLQMYQTGDTSRNTIVVYSTPIQFSKDDCVRVIGETQPVTEYQNMFGARLSAAAIEAESIKKIECSESIEPAIKTINVNQTQEKNGIKITFDKVEFSDKNTRVYLTIENTGVSDDISFQSSNSRGIQDKSQFITTFSYDVDYPKIESTIPAGVIENGVILFEPMNVNDTDAKFRFETRDTSFDAIQFIFDVILSPVEYYDKLLSVTNDNTTLHSIGNSLFDLGNYSEAIKAYDKVLEIDPNDVYALANKAISLKKLGNYSEVIKYYDKALAIDPDNIEILDYKALYFYNLGNYTEAIQFADRVLAILPEYVDSLNVKAASYLNLGNYTEAIQFADKVLLIDPNYTYALINKGDALKNLGNYTEAIKAYDKVLEIDPNDITALENKNITLAELNSLTEAIESSNKFYPEDSNHFSTFTEKARFQEDLRNYSGAIEFYDKALDINPNSTAVLIDIGNAMNKLRNYSGAIEYYDRVLAIDPDNIWALIHKNETTKILNNFD</sequence>
<dbReference type="InterPro" id="IPR019734">
    <property type="entry name" value="TPR_rpt"/>
</dbReference>
<dbReference type="PANTHER" id="PTHR44943">
    <property type="entry name" value="CELLULOSE SYNTHASE OPERON PROTEIN C"/>
    <property type="match status" value="1"/>
</dbReference>
<dbReference type="PROSITE" id="PS50005">
    <property type="entry name" value="TPR"/>
    <property type="match status" value="6"/>
</dbReference>
<name>A0A557SW19_9ARCH</name>
<evidence type="ECO:0000256" key="3">
    <source>
        <dbReference type="PROSITE-ProRule" id="PRU00339"/>
    </source>
</evidence>
<dbReference type="PANTHER" id="PTHR44943:SF8">
    <property type="entry name" value="TPR REPEAT-CONTAINING PROTEIN MJ0263"/>
    <property type="match status" value="1"/>
</dbReference>
<evidence type="ECO:0000313" key="4">
    <source>
        <dbReference type="EMBL" id="TVP40795.1"/>
    </source>
</evidence>
<feature type="repeat" description="TPR" evidence="3">
    <location>
        <begin position="383"/>
        <end position="416"/>
    </location>
</feature>
<proteinExistence type="predicted"/>
<dbReference type="SUPFAM" id="SSF48452">
    <property type="entry name" value="TPR-like"/>
    <property type="match status" value="1"/>
</dbReference>
<dbReference type="OrthoDB" id="115601at2157"/>
<dbReference type="Pfam" id="PF14559">
    <property type="entry name" value="TPR_19"/>
    <property type="match status" value="2"/>
</dbReference>
<feature type="repeat" description="TPR" evidence="3">
    <location>
        <begin position="519"/>
        <end position="552"/>
    </location>
</feature>
<evidence type="ECO:0000256" key="2">
    <source>
        <dbReference type="ARBA" id="ARBA00022803"/>
    </source>
</evidence>